<dbReference type="EMBL" id="LT629785">
    <property type="protein sequence ID" value="SDT89331.1"/>
    <property type="molecule type" value="Genomic_DNA"/>
</dbReference>
<feature type="transmembrane region" description="Helical" evidence="1">
    <location>
        <begin position="12"/>
        <end position="33"/>
    </location>
</feature>
<feature type="transmembrane region" description="Helical" evidence="1">
    <location>
        <begin position="73"/>
        <end position="92"/>
    </location>
</feature>
<evidence type="ECO:0000313" key="2">
    <source>
        <dbReference type="EMBL" id="SDT89331.1"/>
    </source>
</evidence>
<reference evidence="3" key="1">
    <citation type="submission" date="2016-10" db="EMBL/GenBank/DDBJ databases">
        <authorList>
            <person name="Varghese N."/>
            <person name="Submissions S."/>
        </authorList>
    </citation>
    <scope>NUCLEOTIDE SEQUENCE [LARGE SCALE GENOMIC DNA]</scope>
    <source>
        <strain evidence="3">DSM 17875</strain>
    </source>
</reference>
<feature type="transmembrane region" description="Helical" evidence="1">
    <location>
        <begin position="192"/>
        <end position="210"/>
    </location>
</feature>
<dbReference type="InterPro" id="IPR007136">
    <property type="entry name" value="DUF347"/>
</dbReference>
<dbReference type="RefSeq" id="WP_090192768.1">
    <property type="nucleotide sequence ID" value="NZ_LT629785.1"/>
</dbReference>
<dbReference type="STRING" id="364197.SAMN05216296_0323"/>
<feature type="transmembrane region" description="Helical" evidence="1">
    <location>
        <begin position="104"/>
        <end position="122"/>
    </location>
</feature>
<feature type="transmembrane region" description="Helical" evidence="1">
    <location>
        <begin position="45"/>
        <end position="66"/>
    </location>
</feature>
<keyword evidence="3" id="KW-1185">Reference proteome</keyword>
<accession>A0A1H2E2K2</accession>
<keyword evidence="1" id="KW-1133">Transmembrane helix</keyword>
<dbReference type="Pfam" id="PF03988">
    <property type="entry name" value="DUF347"/>
    <property type="match status" value="4"/>
</dbReference>
<proteinExistence type="predicted"/>
<protein>
    <submittedName>
        <fullName evidence="2">Uncharacterized membrane-anchored protein</fullName>
    </submittedName>
</protein>
<evidence type="ECO:0000256" key="1">
    <source>
        <dbReference type="SAM" id="Phobius"/>
    </source>
</evidence>
<keyword evidence="1" id="KW-0812">Transmembrane</keyword>
<name>A0A1H2E2K2_9PSED</name>
<gene>
    <name evidence="2" type="ORF">SAMN05216296_0323</name>
</gene>
<dbReference type="Proteomes" id="UP000243232">
    <property type="component" value="Chromosome I"/>
</dbReference>
<evidence type="ECO:0000313" key="3">
    <source>
        <dbReference type="Proteomes" id="UP000243232"/>
    </source>
</evidence>
<keyword evidence="1" id="KW-0472">Membrane</keyword>
<sequence>MSVAATQNSRTMLNKVPAVTLVFWIIKILSTTVGETGADLLIFKLHWGLALTSLVMLLPLLLIVILQLRATRYVPWIYWSTVVMISIVGTLITDNLVDNLGVSLEATSIAFSVLLVLTFGIWHAQEQTLSINSIDTPKRERFYWLAILFTFALGTAAGDLVGESMKLGYGVSALIFAGLIALVAIAHYVFKLGVVTAFWVIYVLTRPFGASCGDWLSKSVAKGGMGFGTLGTSEIFLVIIVALVVYLTLQDRRQLAAAAR</sequence>
<feature type="transmembrane region" description="Helical" evidence="1">
    <location>
        <begin position="142"/>
        <end position="161"/>
    </location>
</feature>
<feature type="transmembrane region" description="Helical" evidence="1">
    <location>
        <begin position="230"/>
        <end position="249"/>
    </location>
</feature>
<organism evidence="2 3">
    <name type="scientific">Pseudomonas pohangensis</name>
    <dbReference type="NCBI Taxonomy" id="364197"/>
    <lineage>
        <taxon>Bacteria</taxon>
        <taxon>Pseudomonadati</taxon>
        <taxon>Pseudomonadota</taxon>
        <taxon>Gammaproteobacteria</taxon>
        <taxon>Pseudomonadales</taxon>
        <taxon>Pseudomonadaceae</taxon>
        <taxon>Pseudomonas</taxon>
    </lineage>
</organism>
<feature type="transmembrane region" description="Helical" evidence="1">
    <location>
        <begin position="167"/>
        <end position="185"/>
    </location>
</feature>
<dbReference type="OrthoDB" id="9794709at2"/>
<dbReference type="AlphaFoldDB" id="A0A1H2E2K2"/>